<organism evidence="1">
    <name type="scientific">Arundo donax</name>
    <name type="common">Giant reed</name>
    <name type="synonym">Donax arundinaceus</name>
    <dbReference type="NCBI Taxonomy" id="35708"/>
    <lineage>
        <taxon>Eukaryota</taxon>
        <taxon>Viridiplantae</taxon>
        <taxon>Streptophyta</taxon>
        <taxon>Embryophyta</taxon>
        <taxon>Tracheophyta</taxon>
        <taxon>Spermatophyta</taxon>
        <taxon>Magnoliopsida</taxon>
        <taxon>Liliopsida</taxon>
        <taxon>Poales</taxon>
        <taxon>Poaceae</taxon>
        <taxon>PACMAD clade</taxon>
        <taxon>Arundinoideae</taxon>
        <taxon>Arundineae</taxon>
        <taxon>Arundo</taxon>
    </lineage>
</organism>
<reference evidence="1" key="2">
    <citation type="journal article" date="2015" name="Data Brief">
        <title>Shoot transcriptome of the giant reed, Arundo donax.</title>
        <authorList>
            <person name="Barrero R.A."/>
            <person name="Guerrero F.D."/>
            <person name="Moolhuijzen P."/>
            <person name="Goolsby J.A."/>
            <person name="Tidwell J."/>
            <person name="Bellgard S.E."/>
            <person name="Bellgard M.I."/>
        </authorList>
    </citation>
    <scope>NUCLEOTIDE SEQUENCE</scope>
    <source>
        <tissue evidence="1">Shoot tissue taken approximately 20 cm above the soil surface</tissue>
    </source>
</reference>
<evidence type="ECO:0000313" key="1">
    <source>
        <dbReference type="EMBL" id="JAD16250.1"/>
    </source>
</evidence>
<protein>
    <submittedName>
        <fullName evidence="1">Uncharacterized protein</fullName>
    </submittedName>
</protein>
<sequence>MLVCIRPRAPSLQLKLAADDRFLNIVTYYDSGRLPREWQYRQKSHMILFCDSFVAM</sequence>
<proteinExistence type="predicted"/>
<name>A0A0A8XUB1_ARUDO</name>
<accession>A0A0A8XUB1</accession>
<dbReference type="EMBL" id="GBRH01281645">
    <property type="protein sequence ID" value="JAD16250.1"/>
    <property type="molecule type" value="Transcribed_RNA"/>
</dbReference>
<dbReference type="AlphaFoldDB" id="A0A0A8XUB1"/>
<reference evidence="1" key="1">
    <citation type="submission" date="2014-09" db="EMBL/GenBank/DDBJ databases">
        <authorList>
            <person name="Magalhaes I.L.F."/>
            <person name="Oliveira U."/>
            <person name="Santos F.R."/>
            <person name="Vidigal T.H.D.A."/>
            <person name="Brescovit A.D."/>
            <person name="Santos A.J."/>
        </authorList>
    </citation>
    <scope>NUCLEOTIDE SEQUENCE</scope>
    <source>
        <tissue evidence="1">Shoot tissue taken approximately 20 cm above the soil surface</tissue>
    </source>
</reference>